<gene>
    <name evidence="3" type="ORF">SCABRO_00521</name>
</gene>
<organism evidence="3 4">
    <name type="scientific">Candidatus Scalindua brodae</name>
    <dbReference type="NCBI Taxonomy" id="237368"/>
    <lineage>
        <taxon>Bacteria</taxon>
        <taxon>Pseudomonadati</taxon>
        <taxon>Planctomycetota</taxon>
        <taxon>Candidatus Brocadiia</taxon>
        <taxon>Candidatus Brocadiales</taxon>
        <taxon>Candidatus Scalinduaceae</taxon>
        <taxon>Candidatus Scalindua</taxon>
    </lineage>
</organism>
<dbReference type="AlphaFoldDB" id="A0A0B0ESR5"/>
<evidence type="ECO:0000313" key="3">
    <source>
        <dbReference type="EMBL" id="KHE93720.1"/>
    </source>
</evidence>
<name>A0A0B0ESR5_9BACT</name>
<protein>
    <recommendedName>
        <fullName evidence="2">Lcl C-terminal domain-containing protein</fullName>
    </recommendedName>
</protein>
<keyword evidence="1" id="KW-0812">Transmembrane</keyword>
<evidence type="ECO:0000256" key="1">
    <source>
        <dbReference type="SAM" id="Phobius"/>
    </source>
</evidence>
<reference evidence="3 4" key="1">
    <citation type="submission" date="2014-10" db="EMBL/GenBank/DDBJ databases">
        <title>Draft genome of anammox bacterium scalindua brodae, obtained using differential coverage binning of sequence data from two enrichment reactors.</title>
        <authorList>
            <person name="Speth D.R."/>
            <person name="Russ L."/>
            <person name="Kartal B."/>
            <person name="Op den Camp H.J."/>
            <person name="Dutilh B.E."/>
            <person name="Jetten M.S."/>
        </authorList>
    </citation>
    <scope>NUCLEOTIDE SEQUENCE [LARGE SCALE GENOMIC DNA]</scope>
    <source>
        <strain evidence="3">RU1</strain>
    </source>
</reference>
<sequence>MPILSRQIRRITIFYKLLLYIVVLFGTSHISTCYLTASATNLTSVNTNNNADTSNSQDFSDMAEQVKLRSSYRNLSANEIQKMSYTKIFKIKECGFYGHSIIRHDYVLKEINNEKVVIDHATGLMWHQSGSTQGMNWEKANRWIKRLNTKGYAGHHDWRLPTVEEAASLLEPEKVHLFLPHDADAAEYYKLFQSDYPQERNQSPLLKDKRGRFIDPIFDKTQGWIWTGDSYQSPNAAWRVDYFSGLVDWDIYYYIFYFVRPVRTLE</sequence>
<feature type="transmembrane region" description="Helical" evidence="1">
    <location>
        <begin position="12"/>
        <end position="37"/>
    </location>
</feature>
<comment type="caution">
    <text evidence="3">The sequence shown here is derived from an EMBL/GenBank/DDBJ whole genome shotgun (WGS) entry which is preliminary data.</text>
</comment>
<keyword evidence="1" id="KW-1133">Transmembrane helix</keyword>
<evidence type="ECO:0000259" key="2">
    <source>
        <dbReference type="Pfam" id="PF07603"/>
    </source>
</evidence>
<evidence type="ECO:0000313" key="4">
    <source>
        <dbReference type="Proteomes" id="UP000030652"/>
    </source>
</evidence>
<dbReference type="InterPro" id="IPR011460">
    <property type="entry name" value="Lcl_C"/>
</dbReference>
<feature type="domain" description="Lcl C-terminal" evidence="2">
    <location>
        <begin position="116"/>
        <end position="263"/>
    </location>
</feature>
<dbReference type="Pfam" id="PF07603">
    <property type="entry name" value="Lcl_C"/>
    <property type="match status" value="1"/>
</dbReference>
<dbReference type="EMBL" id="JRYO01000039">
    <property type="protein sequence ID" value="KHE93720.1"/>
    <property type="molecule type" value="Genomic_DNA"/>
</dbReference>
<keyword evidence="1" id="KW-0472">Membrane</keyword>
<accession>A0A0B0ESR5</accession>
<dbReference type="eggNOG" id="COG0515">
    <property type="taxonomic scope" value="Bacteria"/>
</dbReference>
<dbReference type="Proteomes" id="UP000030652">
    <property type="component" value="Unassembled WGS sequence"/>
</dbReference>
<proteinExistence type="predicted"/>